<evidence type="ECO:0000313" key="1">
    <source>
        <dbReference type="EMBL" id="SVP95107.1"/>
    </source>
</evidence>
<dbReference type="EMBL" id="UIVT01000004">
    <property type="protein sequence ID" value="SVP95107.1"/>
    <property type="molecule type" value="Genomic_DNA"/>
</dbReference>
<accession>A0A3B0MY05</accession>
<organism evidence="1">
    <name type="scientific">Theileria annulata</name>
    <dbReference type="NCBI Taxonomy" id="5874"/>
    <lineage>
        <taxon>Eukaryota</taxon>
        <taxon>Sar</taxon>
        <taxon>Alveolata</taxon>
        <taxon>Apicomplexa</taxon>
        <taxon>Aconoidasida</taxon>
        <taxon>Piroplasmida</taxon>
        <taxon>Theileriidae</taxon>
        <taxon>Theileria</taxon>
    </lineage>
</organism>
<proteinExistence type="predicted"/>
<evidence type="ECO:0000313" key="2">
    <source>
        <dbReference type="EMBL" id="SVP95646.1"/>
    </source>
</evidence>
<gene>
    <name evidence="1" type="ORF">TAT_000381200</name>
    <name evidence="2" type="ORF">TAV_000381100</name>
</gene>
<name>A0A3B0MY05_THEAN</name>
<dbReference type="AlphaFoldDB" id="A0A3B0MY05"/>
<dbReference type="EMBL" id="UIVS01000004">
    <property type="protein sequence ID" value="SVP95646.1"/>
    <property type="molecule type" value="Genomic_DNA"/>
</dbReference>
<protein>
    <submittedName>
        <fullName evidence="1">Uncharacterized protein</fullName>
    </submittedName>
</protein>
<sequence length="257" mass="30045">MNNQIFLITLDNQIGRGANSAIFQTKEYANELILLLALINVGRDQNLELVEKSLPLLDKQQDYIEKCVNEDFSKSVQDILILNYLIVYKLNQKIVTDKVKDKVLRLVQIILKLISKIKEDGERRDYCNMLMKLVNVLAGNVSRNINLMIYFYYQFNYYVVNSFSGDDLKTLIRFTNSIINYNTVKFIKSYVPMVLTMTVNTLHQLEASSKKRDLNPRELKMLRKCIVKHIKTTGNKGRIYKLLKNEIKPFFKELMAK</sequence>
<reference evidence="1" key="1">
    <citation type="submission" date="2018-07" db="EMBL/GenBank/DDBJ databases">
        <authorList>
            <person name="Quirk P.G."/>
            <person name="Krulwich T.A."/>
        </authorList>
    </citation>
    <scope>NUCLEOTIDE SEQUENCE</scope>
    <source>
        <strain evidence="1">Anand</strain>
    </source>
</reference>